<gene>
    <name evidence="7" type="ORF">PO878_05385</name>
</gene>
<dbReference type="GO" id="GO:0012505">
    <property type="term" value="C:endomembrane system"/>
    <property type="evidence" value="ECO:0007669"/>
    <property type="project" value="UniProtKB-SubCell"/>
</dbReference>
<evidence type="ECO:0000256" key="3">
    <source>
        <dbReference type="ARBA" id="ARBA00022989"/>
    </source>
</evidence>
<keyword evidence="8" id="KW-1185">Reference proteome</keyword>
<sequence length="115" mass="11940">MTGARPEASFDRGLQHERTALAWERTAIATMVAGLVLARVGAQHDRWVVAALGLAQTVAGGAVLVWAGLHYDDLHGPLRRGDDVVHPLAARLVGLMAVAASGVGLTFAVLVALLG</sequence>
<evidence type="ECO:0000256" key="4">
    <source>
        <dbReference type="ARBA" id="ARBA00023136"/>
    </source>
</evidence>
<feature type="transmembrane region" description="Helical" evidence="5">
    <location>
        <begin position="89"/>
        <end position="114"/>
    </location>
</feature>
<keyword evidence="4 5" id="KW-0472">Membrane</keyword>
<dbReference type="KEGG" id="ima:PO878_05385"/>
<accession>A0AAE9YI02</accession>
<feature type="domain" description="DUF202" evidence="6">
    <location>
        <begin position="11"/>
        <end position="71"/>
    </location>
</feature>
<evidence type="ECO:0000256" key="2">
    <source>
        <dbReference type="ARBA" id="ARBA00022692"/>
    </source>
</evidence>
<dbReference type="InterPro" id="IPR003807">
    <property type="entry name" value="DUF202"/>
</dbReference>
<evidence type="ECO:0000256" key="5">
    <source>
        <dbReference type="SAM" id="Phobius"/>
    </source>
</evidence>
<evidence type="ECO:0000313" key="8">
    <source>
        <dbReference type="Proteomes" id="UP001216390"/>
    </source>
</evidence>
<dbReference type="RefSeq" id="WP_272737673.1">
    <property type="nucleotide sequence ID" value="NZ_CP116942.1"/>
</dbReference>
<name>A0AAE9YI02_9ACTN</name>
<evidence type="ECO:0000256" key="1">
    <source>
        <dbReference type="ARBA" id="ARBA00004127"/>
    </source>
</evidence>
<proteinExistence type="predicted"/>
<evidence type="ECO:0000313" key="7">
    <source>
        <dbReference type="EMBL" id="WCO68156.1"/>
    </source>
</evidence>
<dbReference type="EMBL" id="CP116942">
    <property type="protein sequence ID" value="WCO68156.1"/>
    <property type="molecule type" value="Genomic_DNA"/>
</dbReference>
<comment type="subcellular location">
    <subcellularLocation>
        <location evidence="1">Endomembrane system</location>
        <topology evidence="1">Multi-pass membrane protein</topology>
    </subcellularLocation>
</comment>
<dbReference type="Pfam" id="PF02656">
    <property type="entry name" value="DUF202"/>
    <property type="match status" value="1"/>
</dbReference>
<keyword evidence="3 5" id="KW-1133">Transmembrane helix</keyword>
<reference evidence="7" key="1">
    <citation type="submission" date="2023-01" db="EMBL/GenBank/DDBJ databases">
        <title>The diversity of Class Acidimicrobiia in South China Sea sediment environments and the proposal of Iamia marina sp. nov., a novel species of the genus Iamia.</title>
        <authorList>
            <person name="He Y."/>
            <person name="Tian X."/>
        </authorList>
    </citation>
    <scope>NUCLEOTIDE SEQUENCE</scope>
    <source>
        <strain evidence="7">DSM 19957</strain>
    </source>
</reference>
<keyword evidence="2 5" id="KW-0812">Transmembrane</keyword>
<evidence type="ECO:0000259" key="6">
    <source>
        <dbReference type="Pfam" id="PF02656"/>
    </source>
</evidence>
<dbReference type="AlphaFoldDB" id="A0AAE9YI02"/>
<protein>
    <submittedName>
        <fullName evidence="7">DUF202 domain-containing protein</fullName>
    </submittedName>
</protein>
<feature type="transmembrane region" description="Helical" evidence="5">
    <location>
        <begin position="47"/>
        <end position="69"/>
    </location>
</feature>
<organism evidence="7 8">
    <name type="scientific">Iamia majanohamensis</name>
    <dbReference type="NCBI Taxonomy" id="467976"/>
    <lineage>
        <taxon>Bacteria</taxon>
        <taxon>Bacillati</taxon>
        <taxon>Actinomycetota</taxon>
        <taxon>Acidimicrobiia</taxon>
        <taxon>Acidimicrobiales</taxon>
        <taxon>Iamiaceae</taxon>
        <taxon>Iamia</taxon>
    </lineage>
</organism>
<dbReference type="Proteomes" id="UP001216390">
    <property type="component" value="Chromosome"/>
</dbReference>
<feature type="transmembrane region" description="Helical" evidence="5">
    <location>
        <begin position="20"/>
        <end position="40"/>
    </location>
</feature>